<name>A0A0H3C3B9_BORBZ</name>
<dbReference type="HOGENOM" id="CLU_130278_0_0_12"/>
<evidence type="ECO:0000256" key="1">
    <source>
        <dbReference type="SAM" id="MobiDB-lite"/>
    </source>
</evidence>
<proteinExistence type="predicted"/>
<evidence type="ECO:0000313" key="2">
    <source>
        <dbReference type="EMBL" id="ACK75327.1"/>
    </source>
</evidence>
<dbReference type="Proteomes" id="UP000006901">
    <property type="component" value="Plasmid ZS7_lp28-2"/>
</dbReference>
<sequence>MRIRMKHLVRRLYLRRDKIWHVYRSTEIQNKAKDKSITNFPKLEPEDFDYEYIYKFVDEWIQKKYNDKLGFTIQKVDGLEYICKAKRYASLKKILARIVKDYKDIFLGRLQKNVAGAQAGSGGSGGKGSKPAGTGG</sequence>
<keyword evidence="2" id="KW-0614">Plasmid</keyword>
<feature type="compositionally biased region" description="Gly residues" evidence="1">
    <location>
        <begin position="119"/>
        <end position="136"/>
    </location>
</feature>
<feature type="region of interest" description="Disordered" evidence="1">
    <location>
        <begin position="116"/>
        <end position="136"/>
    </location>
</feature>
<gene>
    <name evidence="2" type="ordered locus">BbuZS7_G31</name>
</gene>
<organism evidence="2 3">
    <name type="scientific">Borreliella burgdorferi (strain ZS7)</name>
    <name type="common">Borrelia burgdorferi</name>
    <dbReference type="NCBI Taxonomy" id="445985"/>
    <lineage>
        <taxon>Bacteria</taxon>
        <taxon>Pseudomonadati</taxon>
        <taxon>Spirochaetota</taxon>
        <taxon>Spirochaetia</taxon>
        <taxon>Spirochaetales</taxon>
        <taxon>Borreliaceae</taxon>
        <taxon>Borreliella</taxon>
    </lineage>
</organism>
<protein>
    <recommendedName>
        <fullName evidence="4">BBG30-like protein</fullName>
    </recommendedName>
</protein>
<accession>A0A0H3C3B9</accession>
<evidence type="ECO:0008006" key="4">
    <source>
        <dbReference type="Google" id="ProtNLM"/>
    </source>
</evidence>
<dbReference type="EMBL" id="CP001209">
    <property type="protein sequence ID" value="ACK75327.1"/>
    <property type="molecule type" value="Genomic_DNA"/>
</dbReference>
<geneLocation type="plasmid" evidence="2 3">
    <name>ZS7_lp28-2</name>
</geneLocation>
<dbReference type="KEGG" id="bbz:BbuZS7_G31"/>
<dbReference type="AlphaFoldDB" id="A0A0H3C3B9"/>
<dbReference type="RefSeq" id="WP_010890303.1">
    <property type="nucleotide sequence ID" value="NC_011779.1"/>
</dbReference>
<evidence type="ECO:0000313" key="3">
    <source>
        <dbReference type="Proteomes" id="UP000006901"/>
    </source>
</evidence>
<reference evidence="2 3" key="1">
    <citation type="journal article" date="2011" name="J. Bacteriol.">
        <title>Whole-genome sequences of thirteen isolates of Borrelia burgdorferi.</title>
        <authorList>
            <person name="Schutzer S.E."/>
            <person name="Fraser-Liggett C.M."/>
            <person name="Casjens S.R."/>
            <person name="Qiu W.G."/>
            <person name="Dunn J.J."/>
            <person name="Mongodin E.F."/>
            <person name="Luft B.J."/>
        </authorList>
    </citation>
    <scope>NUCLEOTIDE SEQUENCE [LARGE SCALE GENOMIC DNA]</scope>
    <source>
        <strain evidence="2 3">ZS7</strain>
        <plasmid evidence="2 3">ZS7_lp28-2</plasmid>
    </source>
</reference>